<organism evidence="2 3">
    <name type="scientific">Oceanicoccus sagamiensis</name>
    <dbReference type="NCBI Taxonomy" id="716816"/>
    <lineage>
        <taxon>Bacteria</taxon>
        <taxon>Pseudomonadati</taxon>
        <taxon>Pseudomonadota</taxon>
        <taxon>Gammaproteobacteria</taxon>
        <taxon>Cellvibrionales</taxon>
        <taxon>Spongiibacteraceae</taxon>
        <taxon>Oceanicoccus</taxon>
    </lineage>
</organism>
<dbReference type="AlphaFoldDB" id="A0A1X9NI08"/>
<name>A0A1X9NI08_9GAMM</name>
<proteinExistence type="predicted"/>
<evidence type="ECO:0000313" key="3">
    <source>
        <dbReference type="Proteomes" id="UP000193450"/>
    </source>
</evidence>
<dbReference type="KEGG" id="osg:BST96_05505"/>
<dbReference type="Proteomes" id="UP000193450">
    <property type="component" value="Chromosome"/>
</dbReference>
<evidence type="ECO:0000313" key="2">
    <source>
        <dbReference type="EMBL" id="ARN73623.1"/>
    </source>
</evidence>
<dbReference type="RefSeq" id="WP_085757737.1">
    <property type="nucleotide sequence ID" value="NZ_CP019343.1"/>
</dbReference>
<accession>A0A1X9NI08</accession>
<keyword evidence="3" id="KW-1185">Reference proteome</keyword>
<sequence>MKKAIGNLDLNRPELRHETAGGVALQNTKSVKDQLLEELVELEKQMEVLEQGAANVDFSMLQTYKEMIHSRRVFFNELNH</sequence>
<feature type="coiled-coil region" evidence="1">
    <location>
        <begin position="25"/>
        <end position="52"/>
    </location>
</feature>
<protein>
    <submittedName>
        <fullName evidence="2">Uncharacterized protein</fullName>
    </submittedName>
</protein>
<reference evidence="2 3" key="1">
    <citation type="submission" date="2016-11" db="EMBL/GenBank/DDBJ databases">
        <title>Trade-off between light-utilization and light-protection in marine flavobacteria.</title>
        <authorList>
            <person name="Kumagai Y."/>
        </authorList>
    </citation>
    <scope>NUCLEOTIDE SEQUENCE [LARGE SCALE GENOMIC DNA]</scope>
    <source>
        <strain evidence="2 3">NBRC 107125</strain>
    </source>
</reference>
<dbReference type="OrthoDB" id="5740731at2"/>
<gene>
    <name evidence="2" type="ORF">BST96_05505</name>
</gene>
<dbReference type="EMBL" id="CP019343">
    <property type="protein sequence ID" value="ARN73623.1"/>
    <property type="molecule type" value="Genomic_DNA"/>
</dbReference>
<keyword evidence="1" id="KW-0175">Coiled coil</keyword>
<evidence type="ECO:0000256" key="1">
    <source>
        <dbReference type="SAM" id="Coils"/>
    </source>
</evidence>